<dbReference type="GO" id="GO:0043998">
    <property type="term" value="F:histone H2A acetyltransferase activity"/>
    <property type="evidence" value="ECO:0007669"/>
    <property type="project" value="InterPro"/>
</dbReference>
<dbReference type="InterPro" id="IPR016181">
    <property type="entry name" value="Acyl_CoA_acyltransferase"/>
</dbReference>
<keyword evidence="7" id="KW-0808">Transferase</keyword>
<evidence type="ECO:0000313" key="13">
    <source>
        <dbReference type="EMBL" id="CAH9109088.1"/>
    </source>
</evidence>
<dbReference type="GO" id="GO:0005737">
    <property type="term" value="C:cytoplasm"/>
    <property type="evidence" value="ECO:0007669"/>
    <property type="project" value="UniProtKB-SubCell"/>
</dbReference>
<keyword evidence="9" id="KW-0012">Acyltransferase</keyword>
<dbReference type="Pfam" id="PF00583">
    <property type="entry name" value="Acetyltransf_1"/>
    <property type="match status" value="1"/>
</dbReference>
<evidence type="ECO:0000256" key="2">
    <source>
        <dbReference type="ARBA" id="ARBA00004496"/>
    </source>
</evidence>
<comment type="catalytic activity">
    <reaction evidence="10">
        <text>N-terminal L-seryl-[histone H2A] + acetyl-CoA = N-terminal N(alpha)-acetyl-L-seryl-[histone H2A] + CoA + H(+)</text>
        <dbReference type="Rhea" id="RHEA:50600"/>
        <dbReference type="Rhea" id="RHEA-COMP:12742"/>
        <dbReference type="Rhea" id="RHEA-COMP:12744"/>
        <dbReference type="ChEBI" id="CHEBI:15378"/>
        <dbReference type="ChEBI" id="CHEBI:57287"/>
        <dbReference type="ChEBI" id="CHEBI:57288"/>
        <dbReference type="ChEBI" id="CHEBI:64738"/>
        <dbReference type="ChEBI" id="CHEBI:83690"/>
        <dbReference type="EC" id="2.3.1.257"/>
    </reaction>
</comment>
<evidence type="ECO:0000313" key="14">
    <source>
        <dbReference type="Proteomes" id="UP001152484"/>
    </source>
</evidence>
<dbReference type="OrthoDB" id="424551at2759"/>
<evidence type="ECO:0000256" key="9">
    <source>
        <dbReference type="ARBA" id="ARBA00023315"/>
    </source>
</evidence>
<keyword evidence="6" id="KW-0963">Cytoplasm</keyword>
<feature type="domain" description="N-acetyltransferase" evidence="12">
    <location>
        <begin position="94"/>
        <end position="233"/>
    </location>
</feature>
<evidence type="ECO:0000259" key="12">
    <source>
        <dbReference type="PROSITE" id="PS51186"/>
    </source>
</evidence>
<dbReference type="AlphaFoldDB" id="A0A9P1EIB4"/>
<comment type="subcellular location">
    <subcellularLocation>
        <location evidence="2">Cytoplasm</location>
    </subcellularLocation>
    <subcellularLocation>
        <location evidence="1">Nucleus</location>
    </subcellularLocation>
</comment>
<comment type="catalytic activity">
    <reaction evidence="11">
        <text>N-terminal L-seryl-[histone H4] + acetyl-CoA = N-terminal N(alpha)-acetyl-L-seryl-[histone H4] + CoA + H(+)</text>
        <dbReference type="Rhea" id="RHEA:50596"/>
        <dbReference type="Rhea" id="RHEA-COMP:12740"/>
        <dbReference type="Rhea" id="RHEA-COMP:12743"/>
        <dbReference type="ChEBI" id="CHEBI:15378"/>
        <dbReference type="ChEBI" id="CHEBI:57287"/>
        <dbReference type="ChEBI" id="CHEBI:57288"/>
        <dbReference type="ChEBI" id="CHEBI:64738"/>
        <dbReference type="ChEBI" id="CHEBI:83690"/>
        <dbReference type="EC" id="2.3.1.257"/>
    </reaction>
</comment>
<gene>
    <name evidence="13" type="ORF">CEURO_LOCUS18363</name>
</gene>
<accession>A0A9P1EIB4</accession>
<dbReference type="PANTHER" id="PTHR20531">
    <property type="entry name" value="N-ALPHA-ACETYLTRANSFERASE 40"/>
    <property type="match status" value="1"/>
</dbReference>
<keyword evidence="8" id="KW-0539">Nucleus</keyword>
<dbReference type="InterPro" id="IPR039949">
    <property type="entry name" value="NAA40"/>
</dbReference>
<evidence type="ECO:0000256" key="4">
    <source>
        <dbReference type="ARBA" id="ARBA00012950"/>
    </source>
</evidence>
<dbReference type="EMBL" id="CAMAPE010000052">
    <property type="protein sequence ID" value="CAH9109088.1"/>
    <property type="molecule type" value="Genomic_DNA"/>
</dbReference>
<evidence type="ECO:0000256" key="5">
    <source>
        <dbReference type="ARBA" id="ARBA00015043"/>
    </source>
</evidence>
<keyword evidence="14" id="KW-1185">Reference proteome</keyword>
<proteinExistence type="inferred from homology"/>
<evidence type="ECO:0000256" key="10">
    <source>
        <dbReference type="ARBA" id="ARBA00047821"/>
    </source>
</evidence>
<dbReference type="PROSITE" id="PS51186">
    <property type="entry name" value="GNAT"/>
    <property type="match status" value="1"/>
</dbReference>
<dbReference type="PANTHER" id="PTHR20531:SF1">
    <property type="entry name" value="N-ALPHA-ACETYLTRANSFERASE 40"/>
    <property type="match status" value="1"/>
</dbReference>
<organism evidence="13 14">
    <name type="scientific">Cuscuta europaea</name>
    <name type="common">European dodder</name>
    <dbReference type="NCBI Taxonomy" id="41803"/>
    <lineage>
        <taxon>Eukaryota</taxon>
        <taxon>Viridiplantae</taxon>
        <taxon>Streptophyta</taxon>
        <taxon>Embryophyta</taxon>
        <taxon>Tracheophyta</taxon>
        <taxon>Spermatophyta</taxon>
        <taxon>Magnoliopsida</taxon>
        <taxon>eudicotyledons</taxon>
        <taxon>Gunneridae</taxon>
        <taxon>Pentapetalae</taxon>
        <taxon>asterids</taxon>
        <taxon>lamiids</taxon>
        <taxon>Solanales</taxon>
        <taxon>Convolvulaceae</taxon>
        <taxon>Cuscuteae</taxon>
        <taxon>Cuscuta</taxon>
        <taxon>Cuscuta subgen. Cuscuta</taxon>
    </lineage>
</organism>
<dbReference type="EC" id="2.3.1.257" evidence="4"/>
<protein>
    <recommendedName>
        <fullName evidence="5">N-alpha-acetyltransferase 40</fullName>
        <ecNumber evidence="4">2.3.1.257</ecNumber>
    </recommendedName>
</protein>
<dbReference type="SUPFAM" id="SSF55729">
    <property type="entry name" value="Acyl-CoA N-acyltransferases (Nat)"/>
    <property type="match status" value="1"/>
</dbReference>
<evidence type="ECO:0000256" key="3">
    <source>
        <dbReference type="ARBA" id="ARBA00008870"/>
    </source>
</evidence>
<reference evidence="13" key="1">
    <citation type="submission" date="2022-07" db="EMBL/GenBank/DDBJ databases">
        <authorList>
            <person name="Macas J."/>
            <person name="Novak P."/>
            <person name="Neumann P."/>
        </authorList>
    </citation>
    <scope>NUCLEOTIDE SEQUENCE</scope>
</reference>
<dbReference type="Gene3D" id="3.40.630.30">
    <property type="match status" value="1"/>
</dbReference>
<evidence type="ECO:0000256" key="6">
    <source>
        <dbReference type="ARBA" id="ARBA00022490"/>
    </source>
</evidence>
<dbReference type="Proteomes" id="UP001152484">
    <property type="component" value="Unassembled WGS sequence"/>
</dbReference>
<comment type="similarity">
    <text evidence="3">Belongs to the acetyltransferase family. NAA40 subfamily.</text>
</comment>
<evidence type="ECO:0000256" key="11">
    <source>
        <dbReference type="ARBA" id="ARBA00049524"/>
    </source>
</evidence>
<dbReference type="GO" id="GO:1990189">
    <property type="term" value="F:protein N-terminal-serine acetyltransferase activity"/>
    <property type="evidence" value="ECO:0007669"/>
    <property type="project" value="UniProtKB-EC"/>
</dbReference>
<evidence type="ECO:0000256" key="1">
    <source>
        <dbReference type="ARBA" id="ARBA00004123"/>
    </source>
</evidence>
<name>A0A9P1EIB4_CUSEU</name>
<dbReference type="GO" id="GO:0005634">
    <property type="term" value="C:nucleus"/>
    <property type="evidence" value="ECO:0007669"/>
    <property type="project" value="UniProtKB-SubCell"/>
</dbReference>
<sequence>MEAEKVHDIRFNKMNRKEMLEKKKLVEEIIRAASSVNDHLSCFPTFIHYHRNGLSVYMESGRGNKLSSQMKHYIQGLLKENMRGPYGSEWPAEEKVKRKEMVAPEALYIFVYEIPSANPSGIPAVGYQDSDEVQTADDMCRVVGFVHYRFTIEEEIPVLYVYELQLEERVQGKGLGEYLMQLIELIGSKSKMGAVVLTVQKANVDAMKFYTSKLGYSVSSISPSRVYLGLGLQTSYEILCKTFHHEAKAMLEDS</sequence>
<dbReference type="InterPro" id="IPR000182">
    <property type="entry name" value="GNAT_dom"/>
</dbReference>
<evidence type="ECO:0000256" key="8">
    <source>
        <dbReference type="ARBA" id="ARBA00023242"/>
    </source>
</evidence>
<dbReference type="CDD" id="cd04301">
    <property type="entry name" value="NAT_SF"/>
    <property type="match status" value="1"/>
</dbReference>
<evidence type="ECO:0000256" key="7">
    <source>
        <dbReference type="ARBA" id="ARBA00022679"/>
    </source>
</evidence>
<comment type="caution">
    <text evidence="13">The sequence shown here is derived from an EMBL/GenBank/DDBJ whole genome shotgun (WGS) entry which is preliminary data.</text>
</comment>
<dbReference type="GO" id="GO:0010485">
    <property type="term" value="F:histone H4 acetyltransferase activity"/>
    <property type="evidence" value="ECO:0007669"/>
    <property type="project" value="InterPro"/>
</dbReference>